<keyword evidence="1" id="KW-1133">Transmembrane helix</keyword>
<evidence type="ECO:0000313" key="3">
    <source>
        <dbReference type="Proteomes" id="UP000515442"/>
    </source>
</evidence>
<dbReference type="Pfam" id="PF14316">
    <property type="entry name" value="DUF4381"/>
    <property type="match status" value="1"/>
</dbReference>
<keyword evidence="1" id="KW-0472">Membrane</keyword>
<evidence type="ECO:0000313" key="2">
    <source>
        <dbReference type="EMBL" id="BBR39848.1"/>
    </source>
</evidence>
<dbReference type="RefSeq" id="WP_232093537.1">
    <property type="nucleotide sequence ID" value="NZ_AP022038.1"/>
</dbReference>
<evidence type="ECO:0008006" key="4">
    <source>
        <dbReference type="Google" id="ProtNLM"/>
    </source>
</evidence>
<sequence>MTIHKLPGTYMLRELQDVTVPDAISWQPQTAGWLLLALLLGALALLWLYHRVQRWWQQRYRREALAALRALNWSDAGASLGLFHIIKAVLTHLDPRHAKLFGMALLQTLDNALPDRQPRFATELGERWLVSLVCDQVVLSVSDQLCLVSLCSDWLAHHQPPVHTASRAAEARHA</sequence>
<keyword evidence="1" id="KW-0812">Transmembrane</keyword>
<organism evidence="2 3">
    <name type="scientific">Aeromonas veronii</name>
    <dbReference type="NCBI Taxonomy" id="654"/>
    <lineage>
        <taxon>Bacteria</taxon>
        <taxon>Pseudomonadati</taxon>
        <taxon>Pseudomonadota</taxon>
        <taxon>Gammaproteobacteria</taxon>
        <taxon>Aeromonadales</taxon>
        <taxon>Aeromonadaceae</taxon>
        <taxon>Aeromonas</taxon>
    </lineage>
</organism>
<evidence type="ECO:0000256" key="1">
    <source>
        <dbReference type="SAM" id="Phobius"/>
    </source>
</evidence>
<protein>
    <recommendedName>
        <fullName evidence="4">DUF4381 domain-containing protein</fullName>
    </recommendedName>
</protein>
<reference evidence="2 3" key="1">
    <citation type="submission" date="2019-12" db="EMBL/GenBank/DDBJ databases">
        <title>complete genome sequences of Aeromonas veronii str. WP3-W19-ESBL-03 isolated from wastewater treatment plant effluent.</title>
        <authorList>
            <person name="Sekizuka T."/>
            <person name="Itokawa K."/>
            <person name="Yatsu K."/>
            <person name="Inamine Y."/>
            <person name="Kuroda M."/>
        </authorList>
    </citation>
    <scope>NUCLEOTIDE SEQUENCE [LARGE SCALE GENOMIC DNA]</scope>
    <source>
        <strain evidence="2 3">WP3-W19-ESBL-03</strain>
    </source>
</reference>
<accession>A0A6S5CAA2</accession>
<name>A0A6S5CAA2_AERVE</name>
<dbReference type="InterPro" id="IPR025489">
    <property type="entry name" value="DUF4381"/>
</dbReference>
<dbReference type="EMBL" id="AP022038">
    <property type="protein sequence ID" value="BBR39848.1"/>
    <property type="molecule type" value="Genomic_DNA"/>
</dbReference>
<dbReference type="Proteomes" id="UP000515442">
    <property type="component" value="Chromosome"/>
</dbReference>
<feature type="transmembrane region" description="Helical" evidence="1">
    <location>
        <begin position="31"/>
        <end position="49"/>
    </location>
</feature>
<dbReference type="AlphaFoldDB" id="A0A6S5CAA2"/>
<gene>
    <name evidence="2" type="ORF">WP3W19E03_23730</name>
</gene>
<proteinExistence type="predicted"/>